<feature type="region of interest" description="Disordered" evidence="7">
    <location>
        <begin position="359"/>
        <end position="666"/>
    </location>
</feature>
<organism evidence="8 9">
    <name type="scientific">Macleaya cordata</name>
    <name type="common">Five-seeded plume-poppy</name>
    <name type="synonym">Bocconia cordata</name>
    <dbReference type="NCBI Taxonomy" id="56857"/>
    <lineage>
        <taxon>Eukaryota</taxon>
        <taxon>Viridiplantae</taxon>
        <taxon>Streptophyta</taxon>
        <taxon>Embryophyta</taxon>
        <taxon>Tracheophyta</taxon>
        <taxon>Spermatophyta</taxon>
        <taxon>Magnoliopsida</taxon>
        <taxon>Ranunculales</taxon>
        <taxon>Papaveraceae</taxon>
        <taxon>Papaveroideae</taxon>
        <taxon>Macleaya</taxon>
    </lineage>
</organism>
<dbReference type="PANTHER" id="PTHR22977">
    <property type="entry name" value="COX ASSEMBLY MITOCHONDRIAL PROTEIN"/>
    <property type="match status" value="1"/>
</dbReference>
<evidence type="ECO:0000313" key="9">
    <source>
        <dbReference type="Proteomes" id="UP000195402"/>
    </source>
</evidence>
<feature type="region of interest" description="Disordered" evidence="7">
    <location>
        <begin position="123"/>
        <end position="346"/>
    </location>
</feature>
<dbReference type="STRING" id="56857.A0A200QW11"/>
<feature type="compositionally biased region" description="Basic and acidic residues" evidence="7">
    <location>
        <begin position="246"/>
        <end position="262"/>
    </location>
</feature>
<reference evidence="8 9" key="1">
    <citation type="journal article" date="2017" name="Mol. Plant">
        <title>The Genome of Medicinal Plant Macleaya cordata Provides New Insights into Benzylisoquinoline Alkaloids Metabolism.</title>
        <authorList>
            <person name="Liu X."/>
            <person name="Liu Y."/>
            <person name="Huang P."/>
            <person name="Ma Y."/>
            <person name="Qing Z."/>
            <person name="Tang Q."/>
            <person name="Cao H."/>
            <person name="Cheng P."/>
            <person name="Zheng Y."/>
            <person name="Yuan Z."/>
            <person name="Zhou Y."/>
            <person name="Liu J."/>
            <person name="Tang Z."/>
            <person name="Zhuo Y."/>
            <person name="Zhang Y."/>
            <person name="Yu L."/>
            <person name="Huang J."/>
            <person name="Yang P."/>
            <person name="Peng Q."/>
            <person name="Zhang J."/>
            <person name="Jiang W."/>
            <person name="Zhang Z."/>
            <person name="Lin K."/>
            <person name="Ro D.K."/>
            <person name="Chen X."/>
            <person name="Xiong X."/>
            <person name="Shang Y."/>
            <person name="Huang S."/>
            <person name="Zeng J."/>
        </authorList>
    </citation>
    <scope>NUCLEOTIDE SEQUENCE [LARGE SCALE GENOMIC DNA]</scope>
    <source>
        <strain evidence="9">cv. BLH2017</strain>
        <tissue evidence="8">Root</tissue>
    </source>
</reference>
<dbReference type="GO" id="GO:0005739">
    <property type="term" value="C:mitochondrion"/>
    <property type="evidence" value="ECO:0007669"/>
    <property type="project" value="UniProtKB-SubCell"/>
</dbReference>
<dbReference type="InterPro" id="IPR013892">
    <property type="entry name" value="Cyt_c_biogenesis_Cmc1-like"/>
</dbReference>
<evidence type="ECO:0000256" key="2">
    <source>
        <dbReference type="ARBA" id="ARBA00007347"/>
    </source>
</evidence>
<name>A0A200QW11_MACCD</name>
<feature type="compositionally biased region" description="Basic and acidic residues" evidence="7">
    <location>
        <begin position="499"/>
        <end position="610"/>
    </location>
</feature>
<feature type="compositionally biased region" description="Basic and acidic residues" evidence="7">
    <location>
        <begin position="179"/>
        <end position="210"/>
    </location>
</feature>
<feature type="compositionally biased region" description="Basic and acidic residues" evidence="7">
    <location>
        <begin position="390"/>
        <end position="453"/>
    </location>
</feature>
<evidence type="ECO:0000256" key="6">
    <source>
        <dbReference type="SAM" id="Coils"/>
    </source>
</evidence>
<comment type="caution">
    <text evidence="8">The sequence shown here is derived from an EMBL/GenBank/DDBJ whole genome shotgun (WGS) entry which is preliminary data.</text>
</comment>
<dbReference type="OMA" id="KEAPKHR"/>
<dbReference type="InParanoid" id="A0A200QW11"/>
<evidence type="ECO:0000313" key="8">
    <source>
        <dbReference type="EMBL" id="OVA14656.1"/>
    </source>
</evidence>
<keyword evidence="4" id="KW-1015">Disulfide bond</keyword>
<dbReference type="PANTHER" id="PTHR22977:SF1">
    <property type="entry name" value="COX ASSEMBLY MITOCHONDRIAL PROTEIN 2 HOMOLOG"/>
    <property type="match status" value="1"/>
</dbReference>
<evidence type="ECO:0000256" key="3">
    <source>
        <dbReference type="ARBA" id="ARBA00023128"/>
    </source>
</evidence>
<keyword evidence="3" id="KW-0496">Mitochondrion</keyword>
<feature type="compositionally biased region" description="Basic and acidic residues" evidence="7">
    <location>
        <begin position="336"/>
        <end position="346"/>
    </location>
</feature>
<feature type="compositionally biased region" description="Basic and acidic residues" evidence="7">
    <location>
        <begin position="624"/>
        <end position="666"/>
    </location>
</feature>
<dbReference type="OrthoDB" id="10267305at2759"/>
<keyword evidence="9" id="KW-1185">Reference proteome</keyword>
<dbReference type="Pfam" id="PF08583">
    <property type="entry name" value="Cmc1"/>
    <property type="match status" value="1"/>
</dbReference>
<dbReference type="Proteomes" id="UP000195402">
    <property type="component" value="Unassembled WGS sequence"/>
</dbReference>
<dbReference type="AlphaFoldDB" id="A0A200QW11"/>
<evidence type="ECO:0000256" key="4">
    <source>
        <dbReference type="ARBA" id="ARBA00023157"/>
    </source>
</evidence>
<evidence type="ECO:0000256" key="1">
    <source>
        <dbReference type="ARBA" id="ARBA00004173"/>
    </source>
</evidence>
<feature type="compositionally biased region" description="Basic and acidic residues" evidence="7">
    <location>
        <begin position="363"/>
        <end position="383"/>
    </location>
</feature>
<accession>A0A200QW11</accession>
<gene>
    <name evidence="8" type="ORF">BVC80_1815g66</name>
</gene>
<keyword evidence="6" id="KW-0175">Coiled coil</keyword>
<feature type="compositionally biased region" description="Acidic residues" evidence="7">
    <location>
        <begin position="263"/>
        <end position="274"/>
    </location>
</feature>
<feature type="compositionally biased region" description="Basic and acidic residues" evidence="7">
    <location>
        <begin position="152"/>
        <end position="172"/>
    </location>
</feature>
<proteinExistence type="inferred from homology"/>
<protein>
    <recommendedName>
        <fullName evidence="5">COX assembly mitochondrial protein 2 homolog</fullName>
    </recommendedName>
</protein>
<evidence type="ECO:0000256" key="5">
    <source>
        <dbReference type="ARBA" id="ARBA00040975"/>
    </source>
</evidence>
<feature type="coiled-coil region" evidence="6">
    <location>
        <begin position="760"/>
        <end position="787"/>
    </location>
</feature>
<evidence type="ECO:0000256" key="7">
    <source>
        <dbReference type="SAM" id="MobiDB-lite"/>
    </source>
</evidence>
<feature type="compositionally biased region" description="Basic and acidic residues" evidence="7">
    <location>
        <begin position="125"/>
        <end position="140"/>
    </location>
</feature>
<feature type="compositionally biased region" description="Basic and acidic residues" evidence="7">
    <location>
        <begin position="275"/>
        <end position="303"/>
    </location>
</feature>
<comment type="similarity">
    <text evidence="2">Belongs to the CMC family.</text>
</comment>
<sequence>MHTSPEKGMMKEDTTQKLKECTTTSHKALAIEQCEGRNPTNSFSTKSNIHPFSWTLDCTSVLEKRTCQQVKPALPNCKAILLPGVGSGPACIPNRKRISDTQTHQIAARKEKQMETLRAALGISRADETSEPQEQKKQENVYDSDTLEGEYSEPKEDLKEKEEFYKTEKDVSKMAVQKLENENGSRRDAIDESKYHDKQDSRNRSYKDGSCDTDNGAKPAKGLKKKHQKSRQDSDSDGNSDFSNDNCKEKISNDKKTGRHDSDDSDSDSDSENDDVAKRNTRKETEKSAKTHRRRELDEDTQRRKSQMVEQRMKNSRRHDSEDESDTDSGKGNQRNRIEKHMNMEKAAKRVMIMNLILMGHENIPRRDSMDERYRETRGKRNLEAGGNEEQVKLHSRDHNSRIEREHREQKESKPELVSDERAYRIRDDRKGEDRLRFDSSRDKSSQKPHSDDEYGGVIHRRNGDEQGNIKFGRGEEERGGKRRGRDEEEEQVSRKHVKIDEKEHAIKHEKSEEEQGVKTYERSEEELRSRRRGRDEDLHGSRKSGRDEEVVRGSQRRERDEEERLSRRRGRDEVEESRSIRRERDEEAHGSRKSGRVEDEVRGNKRRERDEEEEEQRRSRRRGRDEVEESRSIMQGRDEVEESRGIRRGREEEMHGRDEVRGSRRCGRDEEEEQCHLKVSKRIPLFQSLASYSLACNKVLLCGKMHPPLTLHKHPMCAEIIEEFQKCHIDHPVAKFFGECTDLKIKLDLCFCQEVTLKRKANFEESKKLKERLQAYRKETAEQIAE</sequence>
<dbReference type="EMBL" id="MVGT01001027">
    <property type="protein sequence ID" value="OVA14656.1"/>
    <property type="molecule type" value="Genomic_DNA"/>
</dbReference>
<comment type="subcellular location">
    <subcellularLocation>
        <location evidence="1">Mitochondrion</location>
    </subcellularLocation>
</comment>